<reference evidence="2 3" key="1">
    <citation type="submission" date="2019-07" db="EMBL/GenBank/DDBJ databases">
        <title>Whole genome shotgun sequence of Cyclobacterium qasimii NBRC 106168.</title>
        <authorList>
            <person name="Hosoyama A."/>
            <person name="Uohara A."/>
            <person name="Ohji S."/>
            <person name="Ichikawa N."/>
        </authorList>
    </citation>
    <scope>NUCLEOTIDE SEQUENCE [LARGE SCALE GENOMIC DNA]</scope>
    <source>
        <strain evidence="2 3">NBRC 106168</strain>
    </source>
</reference>
<dbReference type="GO" id="GO:0019262">
    <property type="term" value="P:N-acetylneuraminate catabolic process"/>
    <property type="evidence" value="ECO:0007669"/>
    <property type="project" value="TreeGrafter"/>
</dbReference>
<organism evidence="2 3">
    <name type="scientific">Cyclobacterium qasimii</name>
    <dbReference type="NCBI Taxonomy" id="1350429"/>
    <lineage>
        <taxon>Bacteria</taxon>
        <taxon>Pseudomonadati</taxon>
        <taxon>Bacteroidota</taxon>
        <taxon>Cytophagia</taxon>
        <taxon>Cytophagales</taxon>
        <taxon>Cyclobacteriaceae</taxon>
        <taxon>Cyclobacterium</taxon>
    </lineage>
</organism>
<dbReference type="SMART" id="SM01130">
    <property type="entry name" value="DHDPS"/>
    <property type="match status" value="1"/>
</dbReference>
<evidence type="ECO:0000256" key="1">
    <source>
        <dbReference type="ARBA" id="ARBA00023239"/>
    </source>
</evidence>
<dbReference type="EMBL" id="BJYV01000012">
    <property type="protein sequence ID" value="GEO22102.1"/>
    <property type="molecule type" value="Genomic_DNA"/>
</dbReference>
<protein>
    <submittedName>
        <fullName evidence="2">N-acetylneuraminate lyase</fullName>
    </submittedName>
</protein>
<dbReference type="PANTHER" id="PTHR42849">
    <property type="entry name" value="N-ACETYLNEURAMINATE LYASE"/>
    <property type="match status" value="1"/>
</dbReference>
<dbReference type="Pfam" id="PF00701">
    <property type="entry name" value="DHDPS"/>
    <property type="match status" value="1"/>
</dbReference>
<evidence type="ECO:0000313" key="3">
    <source>
        <dbReference type="Proteomes" id="UP000321301"/>
    </source>
</evidence>
<accession>A0A512CD25</accession>
<dbReference type="GO" id="GO:0005829">
    <property type="term" value="C:cytosol"/>
    <property type="evidence" value="ECO:0007669"/>
    <property type="project" value="TreeGrafter"/>
</dbReference>
<dbReference type="AlphaFoldDB" id="A0A512CD25"/>
<name>A0A512CD25_9BACT</name>
<dbReference type="RefSeq" id="WP_020891859.1">
    <property type="nucleotide sequence ID" value="NZ_BJYV01000012.1"/>
</dbReference>
<dbReference type="Gene3D" id="3.20.20.70">
    <property type="entry name" value="Aldolase class I"/>
    <property type="match status" value="1"/>
</dbReference>
<dbReference type="InterPro" id="IPR002220">
    <property type="entry name" value="DapA-like"/>
</dbReference>
<dbReference type="PANTHER" id="PTHR42849:SF1">
    <property type="entry name" value="N-ACETYLNEURAMINATE LYASE"/>
    <property type="match status" value="1"/>
</dbReference>
<dbReference type="PRINTS" id="PR00146">
    <property type="entry name" value="DHPICSNTHASE"/>
</dbReference>
<sequence length="304" mass="32958">MYENLKGVWPAMLTPMDGNGRPEFKQLEKWVDVLISQGGVDGLYLLGSTGQGFLLSEADRNKVTEITADVNAGRVPIMVQVGSMTTQESVRLAKHAASCKIDGISSVAPVYYGPTDGSSGMALEHYRAIATATDLPFFPYQLGSTSFSDGLGGFVNKLLKMPNMVGMKLTTNNLLEISTISYSSKGELVLFSGADELMCHAVLCGTNGAIGSYYNVFEPECKHVRDAFVKGDVALATDFMLVFQEVIAETLPNIWTFFRQAIQMRYGVDIGASIAPVGNTNKVWEDKKVEELIDRVVKAAKIGA</sequence>
<gene>
    <name evidence="2" type="primary">nanA</name>
    <name evidence="2" type="ORF">CQA01_26360</name>
</gene>
<comment type="caution">
    <text evidence="2">The sequence shown here is derived from an EMBL/GenBank/DDBJ whole genome shotgun (WGS) entry which is preliminary data.</text>
</comment>
<dbReference type="GO" id="GO:0008747">
    <property type="term" value="F:N-acetylneuraminate lyase activity"/>
    <property type="evidence" value="ECO:0007669"/>
    <property type="project" value="TreeGrafter"/>
</dbReference>
<dbReference type="InterPro" id="IPR013785">
    <property type="entry name" value="Aldolase_TIM"/>
</dbReference>
<keyword evidence="1 2" id="KW-0456">Lyase</keyword>
<dbReference type="SUPFAM" id="SSF51569">
    <property type="entry name" value="Aldolase"/>
    <property type="match status" value="1"/>
</dbReference>
<proteinExistence type="predicted"/>
<dbReference type="Proteomes" id="UP000321301">
    <property type="component" value="Unassembled WGS sequence"/>
</dbReference>
<keyword evidence="3" id="KW-1185">Reference proteome</keyword>
<evidence type="ECO:0000313" key="2">
    <source>
        <dbReference type="EMBL" id="GEO22102.1"/>
    </source>
</evidence>